<dbReference type="RefSeq" id="YP_010110491.1">
    <property type="nucleotide sequence ID" value="NC_055871.1"/>
</dbReference>
<dbReference type="KEGG" id="vg:65128803"/>
<dbReference type="Proteomes" id="UP000593828">
    <property type="component" value="Segment"/>
</dbReference>
<dbReference type="InterPro" id="IPR057879">
    <property type="entry name" value="crAss_PVA"/>
</dbReference>
<dbReference type="Pfam" id="PF25709">
    <property type="entry name" value="crAss_PVA"/>
    <property type="match status" value="1"/>
</dbReference>
<reference evidence="1 2" key="1">
    <citation type="submission" date="2020-07" db="EMBL/GenBank/DDBJ databases">
        <title>Taxonomic proposal: Crassvirales, a new order of highly abundant and diverse bacterial viruses.</title>
        <authorList>
            <person name="Shkoporov A.N."/>
            <person name="Stockdale S.R."/>
            <person name="Guerin E."/>
            <person name="Ross R.P."/>
            <person name="Hill C."/>
        </authorList>
    </citation>
    <scope>NUCLEOTIDE SEQUENCE [LARGE SCALE GENOMIC DNA]</scope>
</reference>
<dbReference type="GeneID" id="65128803"/>
<sequence>MAYARNVMNQWVINMAVQQGIYCAPDSVVPNRDRADVGCAPNGVMKLWVVEFNLYGMLDKGCAVIKAANPKAAIDILKSSGMYNGSPEKYLVTRVEEIIVPPCSGLMAEQIVSFDEK</sequence>
<evidence type="ECO:0000313" key="2">
    <source>
        <dbReference type="Proteomes" id="UP000593828"/>
    </source>
</evidence>
<dbReference type="EMBL" id="MT774378">
    <property type="protein sequence ID" value="QOR58333.1"/>
    <property type="molecule type" value="Genomic_DNA"/>
</dbReference>
<accession>A0A7M1RV97</accession>
<proteinExistence type="predicted"/>
<name>A0A7M1RV97_9CAUD</name>
<protein>
    <submittedName>
        <fullName evidence="1">Uncharacterized protein</fullName>
    </submittedName>
</protein>
<keyword evidence="2" id="KW-1185">Reference proteome</keyword>
<evidence type="ECO:0000313" key="1">
    <source>
        <dbReference type="EMBL" id="QOR58333.1"/>
    </source>
</evidence>
<organism evidence="1 2">
    <name type="scientific">uncultured phage cr106_1</name>
    <dbReference type="NCBI Taxonomy" id="2772062"/>
    <lineage>
        <taxon>Viruses</taxon>
        <taxon>Duplodnaviria</taxon>
        <taxon>Heunggongvirae</taxon>
        <taxon>Uroviricota</taxon>
        <taxon>Caudoviricetes</taxon>
        <taxon>Crassvirales</taxon>
        <taxon>Steigviridae</taxon>
        <taxon>Asinivirinae</taxon>
        <taxon>Mahstovirus</taxon>
        <taxon>Mahstovirus faecalis</taxon>
    </lineage>
</organism>